<sequence>MIYSMDSRSFYRESPFLVCTTTPCPTAGWPPVTWKGSGTHVPLLSNGAHVPPSILSRLSPCLRLPPIALLTRLKARLANSQNGVVSRGSSRYGLMKVCVCHSPSMSLVAN</sequence>
<protein>
    <submittedName>
        <fullName evidence="1">Uncharacterized protein</fullName>
    </submittedName>
</protein>
<proteinExistence type="predicted"/>
<comment type="caution">
    <text evidence="1">The sequence shown here is derived from an EMBL/GenBank/DDBJ whole genome shotgun (WGS) entry which is preliminary data.</text>
</comment>
<name>A0ABN7E9H6_SPIIN</name>
<evidence type="ECO:0000313" key="2">
    <source>
        <dbReference type="Proteomes" id="UP001189122"/>
    </source>
</evidence>
<dbReference type="Proteomes" id="UP001189122">
    <property type="component" value="Unassembled WGS sequence"/>
</dbReference>
<accession>A0ABN7E9H6</accession>
<reference evidence="2" key="1">
    <citation type="journal article" date="2020" name="Sci. Rep.">
        <title>Chromosome-scale genome assembly for the duckweed Spirodela intermedia, integrating cytogenetic maps, PacBio and Oxford Nanopore libraries.</title>
        <authorList>
            <person name="Hoang P.T.N."/>
            <person name="Fiebig A."/>
            <person name="Novak P."/>
            <person name="Macas J."/>
            <person name="Cao H.X."/>
            <person name="Stepanenko A."/>
            <person name="Chen G."/>
            <person name="Borisjuk N."/>
            <person name="Scholz U."/>
            <person name="Schubert I."/>
        </authorList>
    </citation>
    <scope>NUCLEOTIDE SEQUENCE [LARGE SCALE GENOMIC DNA]</scope>
</reference>
<evidence type="ECO:0000313" key="1">
    <source>
        <dbReference type="EMBL" id="CAA6674508.1"/>
    </source>
</evidence>
<keyword evidence="2" id="KW-1185">Reference proteome</keyword>
<dbReference type="EMBL" id="CACRZD030000117">
    <property type="protein sequence ID" value="CAA6674508.1"/>
    <property type="molecule type" value="Genomic_DNA"/>
</dbReference>
<gene>
    <name evidence="1" type="ORF">SI7747_UN020866</name>
</gene>
<organism evidence="1 2">
    <name type="scientific">Spirodela intermedia</name>
    <name type="common">Intermediate duckweed</name>
    <dbReference type="NCBI Taxonomy" id="51605"/>
    <lineage>
        <taxon>Eukaryota</taxon>
        <taxon>Viridiplantae</taxon>
        <taxon>Streptophyta</taxon>
        <taxon>Embryophyta</taxon>
        <taxon>Tracheophyta</taxon>
        <taxon>Spermatophyta</taxon>
        <taxon>Magnoliopsida</taxon>
        <taxon>Liliopsida</taxon>
        <taxon>Araceae</taxon>
        <taxon>Lemnoideae</taxon>
        <taxon>Spirodela</taxon>
    </lineage>
</organism>